<proteinExistence type="predicted"/>
<evidence type="ECO:0000313" key="1">
    <source>
        <dbReference type="EMBL" id="PKY59980.1"/>
    </source>
</evidence>
<comment type="caution">
    <text evidence="1">The sequence shown here is derived from an EMBL/GenBank/DDBJ whole genome shotgun (WGS) entry which is preliminary data.</text>
</comment>
<organism evidence="1 2">
    <name type="scientific">Rhizophagus irregularis</name>
    <dbReference type="NCBI Taxonomy" id="588596"/>
    <lineage>
        <taxon>Eukaryota</taxon>
        <taxon>Fungi</taxon>
        <taxon>Fungi incertae sedis</taxon>
        <taxon>Mucoromycota</taxon>
        <taxon>Glomeromycotina</taxon>
        <taxon>Glomeromycetes</taxon>
        <taxon>Glomerales</taxon>
        <taxon>Glomeraceae</taxon>
        <taxon>Rhizophagus</taxon>
    </lineage>
</organism>
<dbReference type="EMBL" id="LLXI01003885">
    <property type="protein sequence ID" value="PKY59980.1"/>
    <property type="molecule type" value="Genomic_DNA"/>
</dbReference>
<keyword evidence="2" id="KW-1185">Reference proteome</keyword>
<sequence>MEKRYKEIDKERVIYERFVNVHPELKNWLKWVYLIIELSSTPSYCNNILLIARSSKDQKQKSCATAEQILCEAKERQESVKKAPCQKI</sequence>
<dbReference type="InterPro" id="IPR003107">
    <property type="entry name" value="HAT"/>
</dbReference>
<gene>
    <name evidence="1" type="ORF">RhiirA4_483174</name>
</gene>
<name>A0A2I1HM76_9GLOM</name>
<evidence type="ECO:0000313" key="2">
    <source>
        <dbReference type="Proteomes" id="UP000234323"/>
    </source>
</evidence>
<dbReference type="GO" id="GO:0006396">
    <property type="term" value="P:RNA processing"/>
    <property type="evidence" value="ECO:0007669"/>
    <property type="project" value="InterPro"/>
</dbReference>
<protein>
    <submittedName>
        <fullName evidence="1">Uncharacterized protein</fullName>
    </submittedName>
</protein>
<dbReference type="Proteomes" id="UP000234323">
    <property type="component" value="Unassembled WGS sequence"/>
</dbReference>
<dbReference type="Pfam" id="PF02184">
    <property type="entry name" value="HAT"/>
    <property type="match status" value="1"/>
</dbReference>
<dbReference type="AlphaFoldDB" id="A0A2I1HM76"/>
<accession>A0A2I1HM76</accession>
<reference evidence="1 2" key="1">
    <citation type="submission" date="2015-10" db="EMBL/GenBank/DDBJ databases">
        <title>Genome analyses suggest a sexual origin of heterokaryosis in a supposedly ancient asexual fungus.</title>
        <authorList>
            <person name="Ropars J."/>
            <person name="Sedzielewska K."/>
            <person name="Noel J."/>
            <person name="Charron P."/>
            <person name="Farinelli L."/>
            <person name="Marton T."/>
            <person name="Kruger M."/>
            <person name="Pelin A."/>
            <person name="Brachmann A."/>
            <person name="Corradi N."/>
        </authorList>
    </citation>
    <scope>NUCLEOTIDE SEQUENCE [LARGE SCALE GENOMIC DNA]</scope>
    <source>
        <strain evidence="1 2">A4</strain>
    </source>
</reference>